<dbReference type="InterPro" id="IPR013746">
    <property type="entry name" value="HMG_CoA_synt_C_dom"/>
</dbReference>
<feature type="domain" description="Hydroxymethylglutaryl-coenzyme A synthase N-terminal" evidence="3">
    <location>
        <begin position="3"/>
        <end position="164"/>
    </location>
</feature>
<proteinExistence type="inferred from homology"/>
<dbReference type="EMBL" id="JAFLVX010000032">
    <property type="protein sequence ID" value="MBO0477665.1"/>
    <property type="molecule type" value="Genomic_DNA"/>
</dbReference>
<keyword evidence="2 5" id="KW-0808">Transferase</keyword>
<dbReference type="EC" id="2.3.3.10" evidence="5"/>
<dbReference type="Pfam" id="PF08540">
    <property type="entry name" value="HMG_CoA_synt_C"/>
    <property type="match status" value="2"/>
</dbReference>
<evidence type="ECO:0000259" key="4">
    <source>
        <dbReference type="Pfam" id="PF08540"/>
    </source>
</evidence>
<dbReference type="InterPro" id="IPR013528">
    <property type="entry name" value="HMG_CoA_synth_N"/>
</dbReference>
<dbReference type="GO" id="GO:0004421">
    <property type="term" value="F:hydroxymethylglutaryl-CoA synthase activity"/>
    <property type="evidence" value="ECO:0007669"/>
    <property type="project" value="UniProtKB-EC"/>
</dbReference>
<accession>A0ABS3HWE3</accession>
<dbReference type="PANTHER" id="PTHR43323">
    <property type="entry name" value="3-HYDROXY-3-METHYLGLUTARYL COENZYME A SYNTHASE"/>
    <property type="match status" value="1"/>
</dbReference>
<evidence type="ECO:0000259" key="3">
    <source>
        <dbReference type="Pfam" id="PF01154"/>
    </source>
</evidence>
<feature type="domain" description="Hydroxymethylglutaryl-coenzyme A synthase C-terminal" evidence="4">
    <location>
        <begin position="264"/>
        <end position="388"/>
    </location>
</feature>
<dbReference type="PANTHER" id="PTHR43323:SF2">
    <property type="entry name" value="HYDROXYMETHYLGLUTARYL-COA SYNTHASE"/>
    <property type="match status" value="1"/>
</dbReference>
<evidence type="ECO:0000256" key="2">
    <source>
        <dbReference type="ARBA" id="ARBA00022679"/>
    </source>
</evidence>
<reference evidence="5 6" key="1">
    <citation type="submission" date="2021-03" db="EMBL/GenBank/DDBJ databases">
        <title>Enterococcal diversity collection.</title>
        <authorList>
            <person name="Gilmore M.S."/>
            <person name="Schwartzman J."/>
            <person name="Van Tyne D."/>
            <person name="Martin M."/>
            <person name="Earl A.M."/>
            <person name="Manson A.L."/>
            <person name="Straub T."/>
            <person name="Salamzade R."/>
            <person name="Saavedra J."/>
            <person name="Lebreton F."/>
            <person name="Prichula J."/>
            <person name="Schaufler K."/>
            <person name="Gaca A."/>
            <person name="Sgardioli B."/>
            <person name="Wagenaar J."/>
            <person name="Strong T."/>
        </authorList>
    </citation>
    <scope>NUCLEOTIDE SEQUENCE [LARGE SCALE GENOMIC DNA]</scope>
    <source>
        <strain evidence="5 6">DIV0080</strain>
    </source>
</reference>
<evidence type="ECO:0000313" key="5">
    <source>
        <dbReference type="EMBL" id="MBO0477665.1"/>
    </source>
</evidence>
<sequence>MLIGIDKMNFFTPNTYIDLVKLAEHRGIDPNKFTVGIGQSKMAVPTITQDTVSMGANAALPILDATDLGKIDLIVVGTETGIDESKSSAAFIHQLLNIHPFAKSVEVKQACYGATAGLMMAKDFITTHPGRKALVIASDISRYGLATSGEVTQGAGAVAMLISENPRILELEDVSVSMTESIFDFWRPNYTDTAIVNGKFSNEAYVNFFSTIWEEFSKRTSYSLADFNAFCFHLPYSKMGKKALLPALENESEDVQKRLMSHYDLSTTYTKNIGNIYTGSLYLSLMSLLDSDENSLKSGDLIGFFSYGSGAVGEIFSGRLVEDYDKHLLKEAHQDMLNNRYDLSIEEYETIFTKELPKTDGTHPLSEAKYDKSHFYLSSITDHQRHYNERQ</sequence>
<dbReference type="Pfam" id="PF01154">
    <property type="entry name" value="HMG_CoA_synt_N"/>
    <property type="match status" value="1"/>
</dbReference>
<dbReference type="InterPro" id="IPR011554">
    <property type="entry name" value="HMG_CoA_synthase_prok"/>
</dbReference>
<name>A0ABS3HWE3_9ENTE</name>
<feature type="domain" description="Hydroxymethylglutaryl-coenzyme A synthase C-terminal" evidence="4">
    <location>
        <begin position="173"/>
        <end position="253"/>
    </location>
</feature>
<dbReference type="Gene3D" id="3.40.47.10">
    <property type="match status" value="2"/>
</dbReference>
<evidence type="ECO:0000256" key="1">
    <source>
        <dbReference type="ARBA" id="ARBA00007061"/>
    </source>
</evidence>
<dbReference type="RefSeq" id="WP_206967944.1">
    <property type="nucleotide sequence ID" value="NZ_JAFLVX010000032.1"/>
</dbReference>
<comment type="similarity">
    <text evidence="1">Belongs to the thiolase-like superfamily. HMG-CoA synthase family.</text>
</comment>
<evidence type="ECO:0000313" key="6">
    <source>
        <dbReference type="Proteomes" id="UP000664857"/>
    </source>
</evidence>
<keyword evidence="6" id="KW-1185">Reference proteome</keyword>
<dbReference type="CDD" id="cd00827">
    <property type="entry name" value="init_cond_enzymes"/>
    <property type="match status" value="1"/>
</dbReference>
<dbReference type="InterPro" id="IPR016039">
    <property type="entry name" value="Thiolase-like"/>
</dbReference>
<dbReference type="NCBIfam" id="TIGR01835">
    <property type="entry name" value="HMG-CoA-S_prok"/>
    <property type="match status" value="1"/>
</dbReference>
<keyword evidence="5" id="KW-0012">Acyltransferase</keyword>
<dbReference type="Proteomes" id="UP000664857">
    <property type="component" value="Unassembled WGS sequence"/>
</dbReference>
<dbReference type="SUPFAM" id="SSF53901">
    <property type="entry name" value="Thiolase-like"/>
    <property type="match status" value="2"/>
</dbReference>
<gene>
    <name evidence="5" type="ORF">DOK76_11320</name>
</gene>
<organism evidence="5 6">
    <name type="scientific">Candidatus Vagococcus giribetii</name>
    <dbReference type="NCBI Taxonomy" id="2230876"/>
    <lineage>
        <taxon>Bacteria</taxon>
        <taxon>Bacillati</taxon>
        <taxon>Bacillota</taxon>
        <taxon>Bacilli</taxon>
        <taxon>Lactobacillales</taxon>
        <taxon>Enterococcaceae</taxon>
        <taxon>Vagococcus</taxon>
    </lineage>
</organism>
<comment type="caution">
    <text evidence="5">The sequence shown here is derived from an EMBL/GenBank/DDBJ whole genome shotgun (WGS) entry which is preliminary data.</text>
</comment>
<protein>
    <submittedName>
        <fullName evidence="5">Hydroxymethylglutaryl-CoA synthase</fullName>
        <ecNumber evidence="5">2.3.3.10</ecNumber>
    </submittedName>
</protein>